<dbReference type="Pfam" id="PF00069">
    <property type="entry name" value="Pkinase"/>
    <property type="match status" value="1"/>
</dbReference>
<evidence type="ECO:0000256" key="2">
    <source>
        <dbReference type="ARBA" id="ARBA00012513"/>
    </source>
</evidence>
<protein>
    <recommendedName>
        <fullName evidence="2">non-specific serine/threonine protein kinase</fullName>
        <ecNumber evidence="2">2.7.11.1</ecNumber>
    </recommendedName>
</protein>
<dbReference type="SUPFAM" id="SSF56112">
    <property type="entry name" value="Protein kinase-like (PK-like)"/>
    <property type="match status" value="1"/>
</dbReference>
<comment type="catalytic activity">
    <reaction evidence="8">
        <text>L-threonyl-[protein] + ATP = O-phospho-L-threonyl-[protein] + ADP + H(+)</text>
        <dbReference type="Rhea" id="RHEA:46608"/>
        <dbReference type="Rhea" id="RHEA-COMP:11060"/>
        <dbReference type="Rhea" id="RHEA-COMP:11605"/>
        <dbReference type="ChEBI" id="CHEBI:15378"/>
        <dbReference type="ChEBI" id="CHEBI:30013"/>
        <dbReference type="ChEBI" id="CHEBI:30616"/>
        <dbReference type="ChEBI" id="CHEBI:61977"/>
        <dbReference type="ChEBI" id="CHEBI:456216"/>
        <dbReference type="EC" id="2.7.11.1"/>
    </reaction>
</comment>
<dbReference type="FunFam" id="1.10.510.10:FF:000499">
    <property type="entry name" value="Serine/threonine-protein kinase KIC1"/>
    <property type="match status" value="1"/>
</dbReference>
<feature type="region of interest" description="Disordered" evidence="11">
    <location>
        <begin position="528"/>
        <end position="559"/>
    </location>
</feature>
<keyword evidence="14" id="KW-1185">Reference proteome</keyword>
<feature type="compositionally biased region" description="Polar residues" evidence="11">
    <location>
        <begin position="642"/>
        <end position="669"/>
    </location>
</feature>
<feature type="binding site" evidence="10">
    <location>
        <position position="64"/>
    </location>
    <ligand>
        <name>ATP</name>
        <dbReference type="ChEBI" id="CHEBI:30616"/>
    </ligand>
</feature>
<evidence type="ECO:0000256" key="9">
    <source>
        <dbReference type="ARBA" id="ARBA00048679"/>
    </source>
</evidence>
<feature type="region of interest" description="Disordered" evidence="11">
    <location>
        <begin position="578"/>
        <end position="612"/>
    </location>
</feature>
<gene>
    <name evidence="13" type="ORF">O181_015895</name>
</gene>
<dbReference type="SMART" id="SM00220">
    <property type="entry name" value="S_TKc"/>
    <property type="match status" value="1"/>
</dbReference>
<evidence type="ECO:0000259" key="12">
    <source>
        <dbReference type="PROSITE" id="PS50011"/>
    </source>
</evidence>
<organism evidence="13 14">
    <name type="scientific">Austropuccinia psidii MF-1</name>
    <dbReference type="NCBI Taxonomy" id="1389203"/>
    <lineage>
        <taxon>Eukaryota</taxon>
        <taxon>Fungi</taxon>
        <taxon>Dikarya</taxon>
        <taxon>Basidiomycota</taxon>
        <taxon>Pucciniomycotina</taxon>
        <taxon>Pucciniomycetes</taxon>
        <taxon>Pucciniales</taxon>
        <taxon>Sphaerophragmiaceae</taxon>
        <taxon>Austropuccinia</taxon>
    </lineage>
</organism>
<sequence>MPSIIPSASSSTSANSSAVLQHIQSLRDVPVEEIFTKLDIVGKGAYGAVYKGIHNATGTVLALKVINLDTAEDDMIEIQREVALLSQLRDSDRHNCIGYHGCYFYQTELWIAMDYASGGSIRTLLKPGKIDEKYAQLIIRETLIGMNYIHHQDIIHRDIKSANILLTNSNRIVLCDFGIAAPLQSTNHKRSTFIGTPYWMAPEVITDGRLYDTKADIWSLGITLYEILNGNPPFSDLTPAKVILKIPRSQPAKLEGNQFTNAVKEFLAACLIDEPNDRPSAEELMKHKWIKSIAKAPLSPLKDLTLRYSRWINSGGIRQSLADISSPDLTARPDSLSLDKSDWDFMADDNLDPSDLNSINSNQLSPNQVDTSKEGAATVRPSQNPPVQRQMRAHRLLKLFEEEPTDNAFNQFNFQNPFSHSNINPQSSPLIGLGFPVPGLPSGYSESMNDIPPPIISIPSTEELDSLFEPLPPTPLFVDHSNLNRPFSPSNFNRSLTPTPNNFQRLNSSNLPNSGPVSANLHKLMTDGSLMTPPLSNSSSSSETNFSGTNTPNASHSMGISTPTVTASPSLPIVSRKNSITDSLSSNRNRAYTAPPTQDNGLFTSNPPSIPSPMQNRPNLCGGRGKQFAGNGFSFGGPSAVIKSSSTPNSQPVTPLSNTHPSGPNLSYTSSGISLGYGLPSPAPSTYQLSRSPDRERNLKAAGTNLHGQSTLTTISSTSGTASISRSRPSAESTAPLIINKPLTNGPLHSPSILTSHSNLTCTTPTMSSSKHSNSSSSSAQLITHWPTGDKIKINKSLNYHELINLKDVKIELENNLSELSQWLETCEIGLSKFIEAIK</sequence>
<evidence type="ECO:0000256" key="5">
    <source>
        <dbReference type="ARBA" id="ARBA00022741"/>
    </source>
</evidence>
<feature type="compositionally biased region" description="Polar residues" evidence="11">
    <location>
        <begin position="355"/>
        <end position="370"/>
    </location>
</feature>
<dbReference type="GO" id="GO:0005524">
    <property type="term" value="F:ATP binding"/>
    <property type="evidence" value="ECO:0007669"/>
    <property type="project" value="UniProtKB-UniRule"/>
</dbReference>
<dbReference type="Proteomes" id="UP000765509">
    <property type="component" value="Unassembled WGS sequence"/>
</dbReference>
<keyword evidence="7 10" id="KW-0067">ATP-binding</keyword>
<accession>A0A9Q3C3T9</accession>
<evidence type="ECO:0000256" key="4">
    <source>
        <dbReference type="ARBA" id="ARBA00022679"/>
    </source>
</evidence>
<feature type="region of interest" description="Disordered" evidence="11">
    <location>
        <begin position="639"/>
        <end position="669"/>
    </location>
</feature>
<evidence type="ECO:0000256" key="1">
    <source>
        <dbReference type="ARBA" id="ARBA00008874"/>
    </source>
</evidence>
<keyword evidence="5 10" id="KW-0547">Nucleotide-binding</keyword>
<dbReference type="InterPro" id="IPR008271">
    <property type="entry name" value="Ser/Thr_kinase_AS"/>
</dbReference>
<comment type="similarity">
    <text evidence="1">Belongs to the protein kinase superfamily. STE Ser/Thr protein kinase family. STE20 subfamily.</text>
</comment>
<feature type="compositionally biased region" description="Low complexity" evidence="11">
    <location>
        <begin position="710"/>
        <end position="728"/>
    </location>
</feature>
<keyword evidence="3" id="KW-0723">Serine/threonine-protein kinase</keyword>
<dbReference type="EC" id="2.7.11.1" evidence="2"/>
<reference evidence="13" key="1">
    <citation type="submission" date="2021-03" db="EMBL/GenBank/DDBJ databases">
        <title>Draft genome sequence of rust myrtle Austropuccinia psidii MF-1, a brazilian biotype.</title>
        <authorList>
            <person name="Quecine M.C."/>
            <person name="Pachon D.M.R."/>
            <person name="Bonatelli M.L."/>
            <person name="Correr F.H."/>
            <person name="Franceschini L.M."/>
            <person name="Leite T.F."/>
            <person name="Margarido G.R.A."/>
            <person name="Almeida C.A."/>
            <person name="Ferrarezi J.A."/>
            <person name="Labate C.A."/>
        </authorList>
    </citation>
    <scope>NUCLEOTIDE SEQUENCE</scope>
    <source>
        <strain evidence="13">MF-1</strain>
    </source>
</reference>
<keyword evidence="6" id="KW-0418">Kinase</keyword>
<dbReference type="Gene3D" id="1.10.510.10">
    <property type="entry name" value="Transferase(Phosphotransferase) domain 1"/>
    <property type="match status" value="1"/>
</dbReference>
<evidence type="ECO:0000313" key="13">
    <source>
        <dbReference type="EMBL" id="MBW0476180.1"/>
    </source>
</evidence>
<name>A0A9Q3C3T9_9BASI</name>
<dbReference type="PROSITE" id="PS00108">
    <property type="entry name" value="PROTEIN_KINASE_ST"/>
    <property type="match status" value="1"/>
</dbReference>
<dbReference type="InterPro" id="IPR050629">
    <property type="entry name" value="STE20/SPS1-PAK"/>
</dbReference>
<evidence type="ECO:0000256" key="6">
    <source>
        <dbReference type="ARBA" id="ARBA00022777"/>
    </source>
</evidence>
<dbReference type="FunFam" id="3.30.200.20:FF:000817">
    <property type="entry name" value="STE/STE20/YSK protein kinase"/>
    <property type="match status" value="1"/>
</dbReference>
<evidence type="ECO:0000256" key="8">
    <source>
        <dbReference type="ARBA" id="ARBA00047899"/>
    </source>
</evidence>
<feature type="region of interest" description="Disordered" evidence="11">
    <location>
        <begin position="702"/>
        <end position="734"/>
    </location>
</feature>
<evidence type="ECO:0000256" key="3">
    <source>
        <dbReference type="ARBA" id="ARBA00022527"/>
    </source>
</evidence>
<dbReference type="PROSITE" id="PS50011">
    <property type="entry name" value="PROTEIN_KINASE_DOM"/>
    <property type="match status" value="1"/>
</dbReference>
<dbReference type="AlphaFoldDB" id="A0A9Q3C3T9"/>
<feature type="domain" description="Protein kinase" evidence="12">
    <location>
        <begin position="35"/>
        <end position="290"/>
    </location>
</feature>
<proteinExistence type="inferred from homology"/>
<evidence type="ECO:0000256" key="11">
    <source>
        <dbReference type="SAM" id="MobiDB-lite"/>
    </source>
</evidence>
<dbReference type="PROSITE" id="PS00107">
    <property type="entry name" value="PROTEIN_KINASE_ATP"/>
    <property type="match status" value="1"/>
</dbReference>
<dbReference type="InterPro" id="IPR000719">
    <property type="entry name" value="Prot_kinase_dom"/>
</dbReference>
<dbReference type="Gene3D" id="3.30.200.20">
    <property type="entry name" value="Phosphorylase Kinase, domain 1"/>
    <property type="match status" value="1"/>
</dbReference>
<dbReference type="InterPro" id="IPR011009">
    <property type="entry name" value="Kinase-like_dom_sf"/>
</dbReference>
<evidence type="ECO:0000313" key="14">
    <source>
        <dbReference type="Proteomes" id="UP000765509"/>
    </source>
</evidence>
<evidence type="ECO:0000256" key="7">
    <source>
        <dbReference type="ARBA" id="ARBA00022840"/>
    </source>
</evidence>
<comment type="caution">
    <text evidence="13">The sequence shown here is derived from an EMBL/GenBank/DDBJ whole genome shotgun (WGS) entry which is preliminary data.</text>
</comment>
<dbReference type="GO" id="GO:0004674">
    <property type="term" value="F:protein serine/threonine kinase activity"/>
    <property type="evidence" value="ECO:0007669"/>
    <property type="project" value="UniProtKB-KW"/>
</dbReference>
<dbReference type="OrthoDB" id="248923at2759"/>
<dbReference type="InterPro" id="IPR017441">
    <property type="entry name" value="Protein_kinase_ATP_BS"/>
</dbReference>
<dbReference type="GO" id="GO:0005737">
    <property type="term" value="C:cytoplasm"/>
    <property type="evidence" value="ECO:0007669"/>
    <property type="project" value="TreeGrafter"/>
</dbReference>
<dbReference type="EMBL" id="AVOT02004374">
    <property type="protein sequence ID" value="MBW0476180.1"/>
    <property type="molecule type" value="Genomic_DNA"/>
</dbReference>
<dbReference type="PANTHER" id="PTHR48012:SF21">
    <property type="entry name" value="PH DOMAIN-CONTAINING PROTEIN"/>
    <property type="match status" value="1"/>
</dbReference>
<dbReference type="PANTHER" id="PTHR48012">
    <property type="entry name" value="STERILE20-LIKE KINASE, ISOFORM B-RELATED"/>
    <property type="match status" value="1"/>
</dbReference>
<comment type="catalytic activity">
    <reaction evidence="9">
        <text>L-seryl-[protein] + ATP = O-phospho-L-seryl-[protein] + ADP + H(+)</text>
        <dbReference type="Rhea" id="RHEA:17989"/>
        <dbReference type="Rhea" id="RHEA-COMP:9863"/>
        <dbReference type="Rhea" id="RHEA-COMP:11604"/>
        <dbReference type="ChEBI" id="CHEBI:15378"/>
        <dbReference type="ChEBI" id="CHEBI:29999"/>
        <dbReference type="ChEBI" id="CHEBI:30616"/>
        <dbReference type="ChEBI" id="CHEBI:83421"/>
        <dbReference type="ChEBI" id="CHEBI:456216"/>
        <dbReference type="EC" id="2.7.11.1"/>
    </reaction>
</comment>
<feature type="region of interest" description="Disordered" evidence="11">
    <location>
        <begin position="354"/>
        <end position="388"/>
    </location>
</feature>
<keyword evidence="4" id="KW-0808">Transferase</keyword>
<evidence type="ECO:0000256" key="10">
    <source>
        <dbReference type="PROSITE-ProRule" id="PRU10141"/>
    </source>
</evidence>
<feature type="compositionally biased region" description="Low complexity" evidence="11">
    <location>
        <begin position="536"/>
        <end position="551"/>
    </location>
</feature>